<proteinExistence type="predicted"/>
<protein>
    <submittedName>
        <fullName evidence="1">Uncharacterized protein</fullName>
    </submittedName>
</protein>
<organism evidence="1">
    <name type="scientific">Candidatus Nitrosarchaeum limnium SFB1</name>
    <dbReference type="NCBI Taxonomy" id="886738"/>
    <lineage>
        <taxon>Archaea</taxon>
        <taxon>Nitrososphaerota</taxon>
        <taxon>Nitrososphaeria</taxon>
        <taxon>Nitrosopumilales</taxon>
        <taxon>Nitrosopumilaceae</taxon>
        <taxon>Nitrosarchaeum</taxon>
    </lineage>
</organism>
<comment type="caution">
    <text evidence="1">The sequence shown here is derived from an EMBL/GenBank/DDBJ whole genome shotgun (WGS) entry which is preliminary data.</text>
</comment>
<reference evidence="1" key="1">
    <citation type="journal article" date="2011" name="PLoS ONE">
        <title>Genome of a low-salinity ammonia-oxidizing archaeon determined by single-cell and metagenomic analysis.</title>
        <authorList>
            <person name="Blainey P.C."/>
            <person name="Mosier A.C."/>
            <person name="Potanina A."/>
            <person name="Francis C.A."/>
            <person name="Quake S.R."/>
        </authorList>
    </citation>
    <scope>NUCLEOTIDE SEQUENCE [LARGE SCALE GENOMIC DNA]</scope>
    <source>
        <strain evidence="1">SFB1</strain>
    </source>
</reference>
<dbReference type="AlphaFoldDB" id="F3KLB9"/>
<evidence type="ECO:0000313" key="1">
    <source>
        <dbReference type="EMBL" id="EGG41855.1"/>
    </source>
</evidence>
<gene>
    <name evidence="1" type="ORF">Nlim_1298</name>
</gene>
<name>F3KLB9_9ARCH</name>
<sequence>MDILLDSLRKSVEHLQIIDEVLSTQTFPERAEYDRIKQEIQNLNISDPDVVFTNLLYVGGKKAGKKGYQRQMILNDILEYVFFGREYYFMDGSVERKKIFLKILLYVINLLLIIDSLTVNVSLRNAVLNALESKLGTSFFKEDEMKTLHAALKSYDGPIGFPTRDDSLPDEINVLLNSLSGERDNRNRLNDYYDSLLPKTGGGLWNELIVYFYLLRRTSVYIIPLLLTQRIFSKDDMLKPPDYLVIDKQQKLFGIEVGGGKETQSGNFASKTGATMVTTQNTNVPPRCPICGKWLLFCPKVIDDCTQIEVNPLLRIKKEVRCVEECNLFSKDDIIAGKCPYTQYHGKVSDNTKNSSQQTIKFDSEYHYHYSCILAIQDLTAINKIKQQKVANRQTGITVLKTDYPYVSGIDVLEKLDRHEISCYGKYPNLDPENCKKCDYLADCQKLTKTTDMLNSVPLSDEQKNKLKEIW</sequence>
<dbReference type="HOGENOM" id="CLU_579534_0_0_2"/>
<accession>F3KLB9</accession>
<dbReference type="EMBL" id="AEGP01000046">
    <property type="protein sequence ID" value="EGG41855.1"/>
    <property type="molecule type" value="Genomic_DNA"/>
</dbReference>
<dbReference type="Proteomes" id="UP000004348">
    <property type="component" value="Chromosome"/>
</dbReference>